<keyword evidence="1" id="KW-0472">Membrane</keyword>
<organism evidence="2 3">
    <name type="scientific">Puia dinghuensis</name>
    <dbReference type="NCBI Taxonomy" id="1792502"/>
    <lineage>
        <taxon>Bacteria</taxon>
        <taxon>Pseudomonadati</taxon>
        <taxon>Bacteroidota</taxon>
        <taxon>Chitinophagia</taxon>
        <taxon>Chitinophagales</taxon>
        <taxon>Chitinophagaceae</taxon>
        <taxon>Puia</taxon>
    </lineage>
</organism>
<evidence type="ECO:0008006" key="4">
    <source>
        <dbReference type="Google" id="ProtNLM"/>
    </source>
</evidence>
<dbReference type="PANTHER" id="PTHR37314:SF5">
    <property type="entry name" value="SLR0142 PROTEIN"/>
    <property type="match status" value="1"/>
</dbReference>
<keyword evidence="3" id="KW-1185">Reference proteome</keyword>
<name>A0A8J2XVW8_9BACT</name>
<keyword evidence="1" id="KW-1133">Transmembrane helix</keyword>
<dbReference type="Proteomes" id="UP000607559">
    <property type="component" value="Unassembled WGS sequence"/>
</dbReference>
<comment type="caution">
    <text evidence="2">The sequence shown here is derived from an EMBL/GenBank/DDBJ whole genome shotgun (WGS) entry which is preliminary data.</text>
</comment>
<reference evidence="2" key="1">
    <citation type="journal article" date="2014" name="Int. J. Syst. Evol. Microbiol.">
        <title>Complete genome sequence of Corynebacterium casei LMG S-19264T (=DSM 44701T), isolated from a smear-ripened cheese.</title>
        <authorList>
            <consortium name="US DOE Joint Genome Institute (JGI-PGF)"/>
            <person name="Walter F."/>
            <person name="Albersmeier A."/>
            <person name="Kalinowski J."/>
            <person name="Ruckert C."/>
        </authorList>
    </citation>
    <scope>NUCLEOTIDE SEQUENCE</scope>
    <source>
        <strain evidence="2">CGMCC 1.15448</strain>
    </source>
</reference>
<evidence type="ECO:0000313" key="2">
    <source>
        <dbReference type="EMBL" id="GGB19561.1"/>
    </source>
</evidence>
<sequence>MLSNRIGVVSLLLTFVAGFTDTTTFVAADRLFSAHVTGNFVVLAYDLVVGADRSAYIKLLAFPVFVGAVMLAGRYDRKRKGSNPAGLMQLEGAMLLLAALVILLLQWVFPDANGLRFVAQMLIIMAMGFQNACNRLYAAATYGPTTVMTGNVTAAALDVVQGFMARPRDEEKIAHFNRNLKMIGAFLFGCLCGGFSAHRWGLIVVVAPGLLVLVTARRIAAASAKKGNLPVEQEKP</sequence>
<dbReference type="RefSeq" id="WP_188936755.1">
    <property type="nucleotide sequence ID" value="NZ_BMJC01000005.1"/>
</dbReference>
<feature type="transmembrane region" description="Helical" evidence="1">
    <location>
        <begin position="115"/>
        <end position="133"/>
    </location>
</feature>
<dbReference type="AlphaFoldDB" id="A0A8J2XVW8"/>
<protein>
    <recommendedName>
        <fullName evidence="4">DUF1275 domain-containing protein</fullName>
    </recommendedName>
</protein>
<evidence type="ECO:0000313" key="3">
    <source>
        <dbReference type="Proteomes" id="UP000607559"/>
    </source>
</evidence>
<dbReference type="InterPro" id="IPR010699">
    <property type="entry name" value="DUF1275"/>
</dbReference>
<feature type="transmembrane region" description="Helical" evidence="1">
    <location>
        <begin position="180"/>
        <end position="196"/>
    </location>
</feature>
<accession>A0A8J2XVW8</accession>
<reference evidence="2" key="2">
    <citation type="submission" date="2020-09" db="EMBL/GenBank/DDBJ databases">
        <authorList>
            <person name="Sun Q."/>
            <person name="Zhou Y."/>
        </authorList>
    </citation>
    <scope>NUCLEOTIDE SEQUENCE</scope>
    <source>
        <strain evidence="2">CGMCC 1.15448</strain>
    </source>
</reference>
<dbReference type="EMBL" id="BMJC01000005">
    <property type="protein sequence ID" value="GGB19561.1"/>
    <property type="molecule type" value="Genomic_DNA"/>
</dbReference>
<evidence type="ECO:0000256" key="1">
    <source>
        <dbReference type="SAM" id="Phobius"/>
    </source>
</evidence>
<keyword evidence="1" id="KW-0812">Transmembrane</keyword>
<proteinExistence type="predicted"/>
<gene>
    <name evidence="2" type="ORF">GCM10011511_49110</name>
</gene>
<dbReference type="Pfam" id="PF06912">
    <property type="entry name" value="DUF1275"/>
    <property type="match status" value="1"/>
</dbReference>
<feature type="transmembrane region" description="Helical" evidence="1">
    <location>
        <begin position="55"/>
        <end position="75"/>
    </location>
</feature>
<feature type="transmembrane region" description="Helical" evidence="1">
    <location>
        <begin position="87"/>
        <end position="109"/>
    </location>
</feature>
<dbReference type="PANTHER" id="PTHR37314">
    <property type="entry name" value="SLR0142 PROTEIN"/>
    <property type="match status" value="1"/>
</dbReference>